<dbReference type="Proteomes" id="UP000520592">
    <property type="component" value="Unassembled WGS sequence"/>
</dbReference>
<feature type="compositionally biased region" description="Pro residues" evidence="1">
    <location>
        <begin position="1"/>
        <end position="11"/>
    </location>
</feature>
<organism evidence="2 3">
    <name type="scientific">Pseudomonas gingeri</name>
    <dbReference type="NCBI Taxonomy" id="117681"/>
    <lineage>
        <taxon>Bacteria</taxon>
        <taxon>Pseudomonadati</taxon>
        <taxon>Pseudomonadota</taxon>
        <taxon>Gammaproteobacteria</taxon>
        <taxon>Pseudomonadales</taxon>
        <taxon>Pseudomonadaceae</taxon>
        <taxon>Pseudomonas</taxon>
    </lineage>
</organism>
<evidence type="ECO:0000313" key="3">
    <source>
        <dbReference type="Proteomes" id="UP000520592"/>
    </source>
</evidence>
<feature type="region of interest" description="Disordered" evidence="1">
    <location>
        <begin position="1"/>
        <end position="21"/>
    </location>
</feature>
<dbReference type="RefSeq" id="WP_177060690.1">
    <property type="nucleotide sequence ID" value="NZ_JACAPS010000034.1"/>
</dbReference>
<evidence type="ECO:0008006" key="4">
    <source>
        <dbReference type="Google" id="ProtNLM"/>
    </source>
</evidence>
<comment type="caution">
    <text evidence="2">The sequence shown here is derived from an EMBL/GenBank/DDBJ whole genome shotgun (WGS) entry which is preliminary data.</text>
</comment>
<sequence length="115" mass="12422">MFKVTPNPPDSSSPETIDPKAADRALAHYDLPPFRKRNHPGAISIREPLPDFQSSEEVLVNASSILESAAATAYENADNLNGPSRKVAMGVVHLIELAQRMVDSVLENEPVTATS</sequence>
<dbReference type="AlphaFoldDB" id="A0A7Y7YHI8"/>
<name>A0A7Y7YHI8_9PSED</name>
<gene>
    <name evidence="2" type="ORF">HX876_29205</name>
</gene>
<dbReference type="EMBL" id="JACAQD010000042">
    <property type="protein sequence ID" value="NWC36447.1"/>
    <property type="molecule type" value="Genomic_DNA"/>
</dbReference>
<evidence type="ECO:0000256" key="1">
    <source>
        <dbReference type="SAM" id="MobiDB-lite"/>
    </source>
</evidence>
<proteinExistence type="predicted"/>
<dbReference type="Pfam" id="PF19619">
    <property type="entry name" value="DUF6124"/>
    <property type="match status" value="1"/>
</dbReference>
<protein>
    <recommendedName>
        <fullName evidence="4">DUF3077 domain-containing protein</fullName>
    </recommendedName>
</protein>
<accession>A0A7Y7YHI8</accession>
<reference evidence="2 3" key="1">
    <citation type="submission" date="2020-04" db="EMBL/GenBank/DDBJ databases">
        <title>Molecular characterization of pseudomonads from Agaricus bisporus reveal novel blotch 2 pathogens in Western Europe.</title>
        <authorList>
            <person name="Taparia T."/>
            <person name="Krijger M."/>
            <person name="Haynes E."/>
            <person name="Elpinstone J.G."/>
            <person name="Noble R."/>
            <person name="Van Der Wolf J."/>
        </authorList>
    </citation>
    <scope>NUCLEOTIDE SEQUENCE [LARGE SCALE GENOMIC DNA]</scope>
    <source>
        <strain evidence="2 3">IPO3737</strain>
    </source>
</reference>
<evidence type="ECO:0000313" key="2">
    <source>
        <dbReference type="EMBL" id="NWC36447.1"/>
    </source>
</evidence>